<protein>
    <recommendedName>
        <fullName evidence="2">RCK C-terminal domain-containing protein</fullName>
    </recommendedName>
</protein>
<feature type="domain" description="RCK C-terminal" evidence="2">
    <location>
        <begin position="62"/>
        <end position="143"/>
    </location>
</feature>
<keyword evidence="1" id="KW-1133">Transmembrane helix</keyword>
<accession>A0A382E7V3</accession>
<proteinExistence type="predicted"/>
<dbReference type="EMBL" id="UINC01042868">
    <property type="protein sequence ID" value="SVB46081.1"/>
    <property type="molecule type" value="Genomic_DNA"/>
</dbReference>
<dbReference type="SUPFAM" id="SSF116726">
    <property type="entry name" value="TrkA C-terminal domain-like"/>
    <property type="match status" value="1"/>
</dbReference>
<reference evidence="3" key="1">
    <citation type="submission" date="2018-05" db="EMBL/GenBank/DDBJ databases">
        <authorList>
            <person name="Lanie J.A."/>
            <person name="Ng W.-L."/>
            <person name="Kazmierczak K.M."/>
            <person name="Andrzejewski T.M."/>
            <person name="Davidsen T.M."/>
            <person name="Wayne K.J."/>
            <person name="Tettelin H."/>
            <person name="Glass J.I."/>
            <person name="Rusch D."/>
            <person name="Podicherti R."/>
            <person name="Tsui H.-C.T."/>
            <person name="Winkler M.E."/>
        </authorList>
    </citation>
    <scope>NUCLEOTIDE SEQUENCE</scope>
</reference>
<dbReference type="InterPro" id="IPR036721">
    <property type="entry name" value="RCK_C_sf"/>
</dbReference>
<evidence type="ECO:0000313" key="3">
    <source>
        <dbReference type="EMBL" id="SVB46081.1"/>
    </source>
</evidence>
<evidence type="ECO:0000259" key="2">
    <source>
        <dbReference type="PROSITE" id="PS51202"/>
    </source>
</evidence>
<feature type="transmembrane region" description="Helical" evidence="1">
    <location>
        <begin position="31"/>
        <end position="54"/>
    </location>
</feature>
<sequence length="143" mass="15888">SDGSSQAAAYLDQMNILKESFKPEPFGLFDFTPVGGIIAILGVLFVALVGWRLVPKEKQIKPSAGSLFSLEEYVTEIRFPEGCTLIGKTADEVNSVTGDKLTLIRYIDESGKVKSWNPNHRIKEDDQFLTMADPSDLKEMMDE</sequence>
<name>A0A382E7V3_9ZZZZ</name>
<keyword evidence="1" id="KW-0812">Transmembrane</keyword>
<dbReference type="AlphaFoldDB" id="A0A382E7V3"/>
<gene>
    <name evidence="3" type="ORF">METZ01_LOCUS198935</name>
</gene>
<organism evidence="3">
    <name type="scientific">marine metagenome</name>
    <dbReference type="NCBI Taxonomy" id="408172"/>
    <lineage>
        <taxon>unclassified sequences</taxon>
        <taxon>metagenomes</taxon>
        <taxon>ecological metagenomes</taxon>
    </lineage>
</organism>
<dbReference type="GO" id="GO:0006813">
    <property type="term" value="P:potassium ion transport"/>
    <property type="evidence" value="ECO:0007669"/>
    <property type="project" value="InterPro"/>
</dbReference>
<dbReference type="PROSITE" id="PS51202">
    <property type="entry name" value="RCK_C"/>
    <property type="match status" value="1"/>
</dbReference>
<keyword evidence="1" id="KW-0472">Membrane</keyword>
<dbReference type="GO" id="GO:0008324">
    <property type="term" value="F:monoatomic cation transmembrane transporter activity"/>
    <property type="evidence" value="ECO:0007669"/>
    <property type="project" value="InterPro"/>
</dbReference>
<evidence type="ECO:0000256" key="1">
    <source>
        <dbReference type="SAM" id="Phobius"/>
    </source>
</evidence>
<feature type="non-terminal residue" evidence="3">
    <location>
        <position position="1"/>
    </location>
</feature>
<dbReference type="InterPro" id="IPR006037">
    <property type="entry name" value="RCK_C"/>
</dbReference>